<dbReference type="SUPFAM" id="SSF46565">
    <property type="entry name" value="Chaperone J-domain"/>
    <property type="match status" value="1"/>
</dbReference>
<dbReference type="PROSITE" id="PS50076">
    <property type="entry name" value="DNAJ_2"/>
    <property type="match status" value="1"/>
</dbReference>
<dbReference type="CDD" id="cd06257">
    <property type="entry name" value="DnaJ"/>
    <property type="match status" value="1"/>
</dbReference>
<evidence type="ECO:0000256" key="1">
    <source>
        <dbReference type="SAM" id="MobiDB-lite"/>
    </source>
</evidence>
<dbReference type="AlphaFoldDB" id="A0A8G2EX52"/>
<keyword evidence="4" id="KW-1185">Reference proteome</keyword>
<sequence length="233" mass="25185">MISADTTAPDENIRGKSKGSGATGAAYVVPCASSFRDAVLRLAEQRQASPSDLARAVLLLIPRDVLARTVDPGEPAPGDRERIALQSGASRGRVLKRKPRLQMRLPAGHAHADLRRALALALSMAKGESQLAVVTEADRKAEAAVERARDEMSEENTTLRGLIADLAMPVLPNGVQTRGEALFALGFPPTAVPDAGTIRRRWRRMAMIYHPDSAFGDHDRMSQLNQALDKLTH</sequence>
<evidence type="ECO:0000313" key="3">
    <source>
        <dbReference type="EMBL" id="SDG07918.1"/>
    </source>
</evidence>
<dbReference type="EMBL" id="FNBW01000010">
    <property type="protein sequence ID" value="SDG07918.1"/>
    <property type="molecule type" value="Genomic_DNA"/>
</dbReference>
<comment type="caution">
    <text evidence="3">The sequence shown here is derived from an EMBL/GenBank/DDBJ whole genome shotgun (WGS) entry which is preliminary data.</text>
</comment>
<evidence type="ECO:0000259" key="2">
    <source>
        <dbReference type="PROSITE" id="PS50076"/>
    </source>
</evidence>
<proteinExistence type="predicted"/>
<dbReference type="InterPro" id="IPR036869">
    <property type="entry name" value="J_dom_sf"/>
</dbReference>
<dbReference type="InterPro" id="IPR001623">
    <property type="entry name" value="DnaJ_domain"/>
</dbReference>
<feature type="region of interest" description="Disordered" evidence="1">
    <location>
        <begin position="1"/>
        <end position="23"/>
    </location>
</feature>
<name>A0A8G2EX52_9PROT</name>
<accession>A0A8G2EX52</accession>
<reference evidence="3 4" key="1">
    <citation type="submission" date="2016-10" db="EMBL/GenBank/DDBJ databases">
        <authorList>
            <person name="Varghese N."/>
            <person name="Submissions S."/>
        </authorList>
    </citation>
    <scope>NUCLEOTIDE SEQUENCE [LARGE SCALE GENOMIC DNA]</scope>
    <source>
        <strain evidence="3 4">DSM 18839</strain>
    </source>
</reference>
<evidence type="ECO:0000313" key="4">
    <source>
        <dbReference type="Proteomes" id="UP000198615"/>
    </source>
</evidence>
<dbReference type="Proteomes" id="UP000198615">
    <property type="component" value="Unassembled WGS sequence"/>
</dbReference>
<gene>
    <name evidence="3" type="ORF">SAMN05660686_03267</name>
</gene>
<feature type="domain" description="J" evidence="2">
    <location>
        <begin position="180"/>
        <end position="233"/>
    </location>
</feature>
<organism evidence="3 4">
    <name type="scientific">Thalassobaculum litoreum DSM 18839</name>
    <dbReference type="NCBI Taxonomy" id="1123362"/>
    <lineage>
        <taxon>Bacteria</taxon>
        <taxon>Pseudomonadati</taxon>
        <taxon>Pseudomonadota</taxon>
        <taxon>Alphaproteobacteria</taxon>
        <taxon>Rhodospirillales</taxon>
        <taxon>Thalassobaculaceae</taxon>
        <taxon>Thalassobaculum</taxon>
    </lineage>
</organism>
<dbReference type="Gene3D" id="1.10.287.110">
    <property type="entry name" value="DnaJ domain"/>
    <property type="match status" value="1"/>
</dbReference>
<protein>
    <recommendedName>
        <fullName evidence="2">J domain-containing protein</fullName>
    </recommendedName>
</protein>